<comment type="catalytic activity">
    <reaction evidence="11">
        <text>ATP + H2O = ADP + phosphate + H(+)</text>
        <dbReference type="Rhea" id="RHEA:13065"/>
        <dbReference type="ChEBI" id="CHEBI:15377"/>
        <dbReference type="ChEBI" id="CHEBI:15378"/>
        <dbReference type="ChEBI" id="CHEBI:30616"/>
        <dbReference type="ChEBI" id="CHEBI:43474"/>
        <dbReference type="ChEBI" id="CHEBI:456216"/>
        <dbReference type="EC" id="5.6.2.3"/>
    </reaction>
</comment>
<dbReference type="eggNOG" id="COG0507">
    <property type="taxonomic scope" value="Bacteria"/>
</dbReference>
<dbReference type="InterPro" id="IPR050534">
    <property type="entry name" value="Coronavir_polyprotein_1ab"/>
</dbReference>
<evidence type="ECO:0000256" key="11">
    <source>
        <dbReference type="HAMAP-Rule" id="MF_01487"/>
    </source>
</evidence>
<dbReference type="Gene3D" id="3.40.50.300">
    <property type="entry name" value="P-loop containing nucleotide triphosphate hydrolases"/>
    <property type="match status" value="3"/>
</dbReference>
<keyword evidence="15" id="KW-1185">Reference proteome</keyword>
<dbReference type="InterPro" id="IPR027417">
    <property type="entry name" value="P-loop_NTPase"/>
</dbReference>
<evidence type="ECO:0000256" key="6">
    <source>
        <dbReference type="ARBA" id="ARBA00022839"/>
    </source>
</evidence>
<dbReference type="CDD" id="cd17933">
    <property type="entry name" value="DEXSc_RecD-like"/>
    <property type="match status" value="1"/>
</dbReference>
<dbReference type="EMBL" id="AEQP01000002">
    <property type="protein sequence ID" value="EFV95759.1"/>
    <property type="molecule type" value="Genomic_DNA"/>
</dbReference>
<dbReference type="PANTHER" id="PTHR43788">
    <property type="entry name" value="DNA2/NAM7 HELICASE FAMILY MEMBER"/>
    <property type="match status" value="1"/>
</dbReference>
<protein>
    <recommendedName>
        <fullName evidence="11">RecBCD enzyme subunit RecD</fullName>
        <ecNumber evidence="11">5.6.2.3</ecNumber>
    </recommendedName>
    <alternativeName>
        <fullName evidence="11">DNA 5'-3' helicase subunit RecD</fullName>
    </alternativeName>
    <alternativeName>
        <fullName evidence="11">Exonuclease V subunit RecD</fullName>
        <shortName evidence="11">ExoV subunit RecD</shortName>
    </alternativeName>
    <alternativeName>
        <fullName evidence="11">Helicase/nuclease RecBCD subunit RecD</fullName>
    </alternativeName>
</protein>
<keyword evidence="9 11" id="KW-0234">DNA repair</keyword>
<keyword evidence="1 11" id="KW-0540">Nuclease</keyword>
<dbReference type="GO" id="GO:0016887">
    <property type="term" value="F:ATP hydrolysis activity"/>
    <property type="evidence" value="ECO:0007669"/>
    <property type="project" value="RHEA"/>
</dbReference>
<evidence type="ECO:0000256" key="5">
    <source>
        <dbReference type="ARBA" id="ARBA00022806"/>
    </source>
</evidence>
<evidence type="ECO:0000256" key="9">
    <source>
        <dbReference type="ARBA" id="ARBA00023204"/>
    </source>
</evidence>
<evidence type="ECO:0000256" key="8">
    <source>
        <dbReference type="ARBA" id="ARBA00023125"/>
    </source>
</evidence>
<dbReference type="InterPro" id="IPR049550">
    <property type="entry name" value="RecD_N"/>
</dbReference>
<evidence type="ECO:0000259" key="13">
    <source>
        <dbReference type="Pfam" id="PF21185"/>
    </source>
</evidence>
<keyword evidence="4 11" id="KW-0378">Hydrolase</keyword>
<feature type="domain" description="RecBCD enzyme subunit RecD N-terminal" evidence="13">
    <location>
        <begin position="40"/>
        <end position="156"/>
    </location>
</feature>
<dbReference type="Pfam" id="PF13538">
    <property type="entry name" value="UvrD_C_2"/>
    <property type="match status" value="1"/>
</dbReference>
<dbReference type="Pfam" id="PF13245">
    <property type="entry name" value="AAA_19"/>
    <property type="match status" value="1"/>
</dbReference>
<proteinExistence type="inferred from homology"/>
<dbReference type="SUPFAM" id="SSF52540">
    <property type="entry name" value="P-loop containing nucleoside triphosphate hydrolases"/>
    <property type="match status" value="2"/>
</dbReference>
<dbReference type="Proteomes" id="UP000011021">
    <property type="component" value="Unassembled WGS sequence"/>
</dbReference>
<organism evidence="14 15">
    <name type="scientific">Lautropia mirabilis ATCC 51599</name>
    <dbReference type="NCBI Taxonomy" id="887898"/>
    <lineage>
        <taxon>Bacteria</taxon>
        <taxon>Pseudomonadati</taxon>
        <taxon>Pseudomonadota</taxon>
        <taxon>Betaproteobacteria</taxon>
        <taxon>Burkholderiales</taxon>
        <taxon>Burkholderiaceae</taxon>
        <taxon>Lautropia</taxon>
    </lineage>
</organism>
<dbReference type="NCBIfam" id="TIGR01447">
    <property type="entry name" value="recD"/>
    <property type="match status" value="1"/>
</dbReference>
<dbReference type="GO" id="GO:0043139">
    <property type="term" value="F:5'-3' DNA helicase activity"/>
    <property type="evidence" value="ECO:0007669"/>
    <property type="project" value="UniProtKB-UniRule"/>
</dbReference>
<feature type="domain" description="UvrD-like helicase C-terminal" evidence="12">
    <location>
        <begin position="664"/>
        <end position="706"/>
    </location>
</feature>
<dbReference type="GO" id="GO:0003677">
    <property type="term" value="F:DNA binding"/>
    <property type="evidence" value="ECO:0007669"/>
    <property type="project" value="UniProtKB-UniRule"/>
</dbReference>
<dbReference type="GO" id="GO:0017116">
    <property type="term" value="F:single-stranded DNA helicase activity"/>
    <property type="evidence" value="ECO:0007669"/>
    <property type="project" value="TreeGrafter"/>
</dbReference>
<dbReference type="InterPro" id="IPR041851">
    <property type="entry name" value="RecD_N_sf"/>
</dbReference>
<dbReference type="HAMAP" id="MF_01487">
    <property type="entry name" value="RecD"/>
    <property type="match status" value="1"/>
</dbReference>
<dbReference type="EC" id="5.6.2.3" evidence="11"/>
<dbReference type="InterPro" id="IPR027785">
    <property type="entry name" value="UvrD-like_helicase_C"/>
</dbReference>
<name>E7RVF5_9BURK</name>
<dbReference type="InterPro" id="IPR006344">
    <property type="entry name" value="RecD"/>
</dbReference>
<dbReference type="CDD" id="cd18809">
    <property type="entry name" value="SF1_C_RecD"/>
    <property type="match status" value="1"/>
</dbReference>
<dbReference type="GO" id="GO:0009338">
    <property type="term" value="C:exodeoxyribonuclease V complex"/>
    <property type="evidence" value="ECO:0007669"/>
    <property type="project" value="InterPro"/>
</dbReference>
<evidence type="ECO:0000256" key="2">
    <source>
        <dbReference type="ARBA" id="ARBA00022741"/>
    </source>
</evidence>
<comment type="function">
    <text evidence="11">A helicase/nuclease that prepares dsDNA breaks (DSB) for recombinational DNA repair. Binds to DSBs and unwinds DNA via a highly rapid and processive ATP-dependent bidirectional helicase activity. Unwinds dsDNA until it encounters a Chi (crossover hotspot instigator) sequence from the 3' direction. Cuts ssDNA a few nucleotides 3' to the Chi site. The properties and activities of the enzyme are changed at Chi. The Chi-altered holoenzyme produces a long 3'-ssDNA overhang and facilitates RecA-binding to the ssDNA for homologous DNA recombination and repair. Holoenzyme degrades any linearized DNA that is unable to undergo homologous recombination. In the holoenzyme this subunit has ssDNA-dependent ATPase and 5'-3' helicase activity. When added to pre-assembled RecBC greatly stimulates nuclease activity and augments holoenzyme processivity. Negatively regulates the RecA-loading ability of RecBCD.</text>
</comment>
<comment type="miscellaneous">
    <text evidence="11">In the RecBCD complex, RecB has a slow 3'-5' helicase, an exonuclease activity and loads RecA onto ssDNA, RecD has a fast 5'-3' helicase activity, while RecC stimulates the ATPase and processivity of the RecB helicase and contributes to recognition of the Chi site.</text>
</comment>
<evidence type="ECO:0000313" key="15">
    <source>
        <dbReference type="Proteomes" id="UP000011021"/>
    </source>
</evidence>
<comment type="similarity">
    <text evidence="11">Belongs to the RecD family.</text>
</comment>
<evidence type="ECO:0000256" key="1">
    <source>
        <dbReference type="ARBA" id="ARBA00022722"/>
    </source>
</evidence>
<keyword evidence="2 11" id="KW-0547">Nucleotide-binding</keyword>
<reference evidence="14 15" key="1">
    <citation type="submission" date="2010-12" db="EMBL/GenBank/DDBJ databases">
        <authorList>
            <person name="Muzny D."/>
            <person name="Qin X."/>
            <person name="Deng J."/>
            <person name="Jiang H."/>
            <person name="Liu Y."/>
            <person name="Qu J."/>
            <person name="Song X.-Z."/>
            <person name="Zhang L."/>
            <person name="Thornton R."/>
            <person name="Coyle M."/>
            <person name="Francisco L."/>
            <person name="Jackson L."/>
            <person name="Javaid M."/>
            <person name="Korchina V."/>
            <person name="Kovar C."/>
            <person name="Mata R."/>
            <person name="Mathew T."/>
            <person name="Ngo R."/>
            <person name="Nguyen L."/>
            <person name="Nguyen N."/>
            <person name="Okwuonu G."/>
            <person name="Ongeri F."/>
            <person name="Pham C."/>
            <person name="Simmons D."/>
            <person name="Wilczek-Boney K."/>
            <person name="Hale W."/>
            <person name="Jakkamsetti A."/>
            <person name="Pham P."/>
            <person name="Ruth R."/>
            <person name="San Lucas F."/>
            <person name="Warren J."/>
            <person name="Zhang J."/>
            <person name="Zhao Z."/>
            <person name="Zhou C."/>
            <person name="Zhu D."/>
            <person name="Lee S."/>
            <person name="Bess C."/>
            <person name="Blankenburg K."/>
            <person name="Forbes L."/>
            <person name="Fu Q."/>
            <person name="Gubbala S."/>
            <person name="Hirani K."/>
            <person name="Jayaseelan J.C."/>
            <person name="Lara F."/>
            <person name="Munidasa M."/>
            <person name="Palculict T."/>
            <person name="Patil S."/>
            <person name="Pu L.-L."/>
            <person name="Saada N."/>
            <person name="Tang L."/>
            <person name="Weissenberger G."/>
            <person name="Zhu Y."/>
            <person name="Hemphill L."/>
            <person name="Shang Y."/>
            <person name="Youmans B."/>
            <person name="Ayvaz T."/>
            <person name="Ross M."/>
            <person name="Santibanez J."/>
            <person name="Aqrawi P."/>
            <person name="Gross S."/>
            <person name="Joshi V."/>
            <person name="Fowler G."/>
            <person name="Nazareth L."/>
            <person name="Reid J."/>
            <person name="Worley K."/>
            <person name="Petrosino J."/>
            <person name="Highlander S."/>
            <person name="Gibbs R."/>
        </authorList>
    </citation>
    <scope>NUCLEOTIDE SEQUENCE [LARGE SCALE GENOMIC DNA]</scope>
    <source>
        <strain evidence="14 15">ATCC 51599</strain>
    </source>
</reference>
<dbReference type="GO" id="GO:0000724">
    <property type="term" value="P:double-strand break repair via homologous recombination"/>
    <property type="evidence" value="ECO:0007669"/>
    <property type="project" value="UniProtKB-UniRule"/>
</dbReference>
<dbReference type="GO" id="GO:0005524">
    <property type="term" value="F:ATP binding"/>
    <property type="evidence" value="ECO:0007669"/>
    <property type="project" value="UniProtKB-UniRule"/>
</dbReference>
<evidence type="ECO:0000256" key="7">
    <source>
        <dbReference type="ARBA" id="ARBA00022840"/>
    </source>
</evidence>
<keyword evidence="6 11" id="KW-0269">Exonuclease</keyword>
<comment type="subunit">
    <text evidence="11">Heterotrimer of RecB, RecC and RecD. All subunits contribute to DNA-binding.</text>
</comment>
<evidence type="ECO:0000256" key="10">
    <source>
        <dbReference type="ARBA" id="ARBA00023235"/>
    </source>
</evidence>
<keyword evidence="7 11" id="KW-0067">ATP-binding</keyword>
<dbReference type="Gene3D" id="1.10.10.1020">
    <property type="entry name" value="RecBCD complex, subunit RecD, N-terminal domain"/>
    <property type="match status" value="1"/>
</dbReference>
<accession>E7RVF5</accession>
<keyword evidence="8 11" id="KW-0238">DNA-binding</keyword>
<dbReference type="PANTHER" id="PTHR43788:SF6">
    <property type="entry name" value="DNA HELICASE B"/>
    <property type="match status" value="1"/>
</dbReference>
<dbReference type="HOGENOM" id="CLU_007524_1_2_4"/>
<evidence type="ECO:0000256" key="3">
    <source>
        <dbReference type="ARBA" id="ARBA00022763"/>
    </source>
</evidence>
<keyword evidence="3 11" id="KW-0227">DNA damage</keyword>
<keyword evidence="5 11" id="KW-0347">Helicase</keyword>
<dbReference type="STRING" id="887898.HMPREF0551_0667"/>
<keyword evidence="10 11" id="KW-0413">Isomerase</keyword>
<dbReference type="AlphaFoldDB" id="E7RVF5"/>
<sequence>MKDELTGDLFASLPETGGEPEVVLPTDVAGMLALLARWHEEGWLRRIDLELAHFLAEGAEPSPALPPVLLAAALCSWQLGRGHVCLDLRAVLEQPMPVLSIPIGPWLQTLTLADWQAACVACPSLVAQPSAMGPADEMSADGARTTPLVLVQQRLYLRRFWQYEQDVQQGIRQRLMLPGLSEEEEPRLQEALVVLFGGPGSAGAEHAVNVASSAHAAGTQAAGAVGDAAAEPGRRPDWQRIACALAARRRFGLITGGPGTGKTTTVIRLLALLQWLALAGQGQFLRIGLAAPTGKAAARLGSSISSAIDRLPLQDVPQGEAIRAAIPRSVSTLHRLLGSRPGTRHFRHDARNPLPLDVLVIDEASMIDLEMMAQVMHALPPRARLILLGDKDQLASVEAGAILGELCAHAREGRYWPETADWVARVVQEPIDCGLQADGAEDGTLLDQSVGMLRHSHRFGADSGIGRLAALVNDGEVARVQRLWDEVRTGCASGQVPDIARIEVDAERWDALRQLVVHGRLDGVPADAGPVGYAHYLRWMHRNRPADEAGQDSFDEWAAGVLQAHGRFQLLCALRQGSWGVERLNRQIALWLQSAGLLAASEGWYAGRPVIVTRNDYELGLMNGDVGIALAAQGGRLRVAFPAEGGSRGIRWVLPSRLQAAETVFAMTVHKAQGSEFDHAALAMPAELSPVLTRELVYTAITRARRFFTLVGPDGLDRILGQAIRSRVLRASGLMAGALQAKD</sequence>
<comment type="caution">
    <text evidence="14">The sequence shown here is derived from an EMBL/GenBank/DDBJ whole genome shotgun (WGS) entry which is preliminary data.</text>
</comment>
<evidence type="ECO:0000313" key="14">
    <source>
        <dbReference type="EMBL" id="EFV95759.1"/>
    </source>
</evidence>
<evidence type="ECO:0000259" key="12">
    <source>
        <dbReference type="Pfam" id="PF13538"/>
    </source>
</evidence>
<gene>
    <name evidence="11 14" type="primary">recD</name>
    <name evidence="14" type="ORF">HMPREF0551_0667</name>
</gene>
<evidence type="ECO:0000256" key="4">
    <source>
        <dbReference type="ARBA" id="ARBA00022801"/>
    </source>
</evidence>
<feature type="binding site" evidence="11">
    <location>
        <begin position="256"/>
        <end position="263"/>
    </location>
    <ligand>
        <name>ATP</name>
        <dbReference type="ChEBI" id="CHEBI:30616"/>
    </ligand>
</feature>
<dbReference type="Pfam" id="PF21185">
    <property type="entry name" value="RecD_N"/>
    <property type="match status" value="1"/>
</dbReference>
<dbReference type="GO" id="GO:0008854">
    <property type="term" value="F:exodeoxyribonuclease V activity"/>
    <property type="evidence" value="ECO:0007669"/>
    <property type="project" value="InterPro"/>
</dbReference>